<dbReference type="SMART" id="SM00267">
    <property type="entry name" value="GGDEF"/>
    <property type="match status" value="1"/>
</dbReference>
<sequence>MLHAQPRGLPVPRWVLLLWFAVAGVAVVVGAWLWSEQRLREETAHQQHHAAGAYQAYVSGRIGLMHALARSMALAEPMRELAARPTDLRARIRAVAYLQRFVATVGAEGAELLTADGLVLASSDPERVRPGTTHPPRPYLRRALEHGHANWIGTEDGGDELVIHMATALDGGSGKAVLAVLEYPVEMLSGAELAATHPGSVLALLDEYGVVAAGTASSLRLHTLGTLDPTVRARILSESPYGGRLPDPLAVRRRIEHEGAVILELAQRLPELDALHGHDHGDEPEHGAEPGDAEEAHGTDGARAAEAHDDAAAEGGGAAAGGGADHGHRLVVSAAPVPGTRWQTLTLQPVPERWPLFVQSLGFALPLWGVIVLGTLYLVQRARYLRELYERAIRDPLTRLYTRLYMEEAVKVLIEACERRRLQGLAVVLFDIDHFKRVNDTWGHAAGDEVLKAVARVILEDTRPTDVQVRLGGEEMVVWLPEPNLEGAVACAERLRRHVEQMRIATPQGEIAVTVSAGVALRAPGEDMEAAIRRADEALYRAKAEGRNRVVAAPAPAAGSQAAAPV</sequence>
<dbReference type="NCBIfam" id="TIGR00254">
    <property type="entry name" value="GGDEF"/>
    <property type="match status" value="1"/>
</dbReference>
<dbReference type="GO" id="GO:0043709">
    <property type="term" value="P:cell adhesion involved in single-species biofilm formation"/>
    <property type="evidence" value="ECO:0007669"/>
    <property type="project" value="TreeGrafter"/>
</dbReference>
<dbReference type="EC" id="2.7.7.65" evidence="2"/>
<dbReference type="SUPFAM" id="SSF55073">
    <property type="entry name" value="Nucleotide cyclase"/>
    <property type="match status" value="1"/>
</dbReference>
<keyword evidence="5" id="KW-0812">Transmembrane</keyword>
<dbReference type="Gene3D" id="3.30.70.270">
    <property type="match status" value="1"/>
</dbReference>
<feature type="compositionally biased region" description="Basic and acidic residues" evidence="4">
    <location>
        <begin position="275"/>
        <end position="311"/>
    </location>
</feature>
<dbReference type="GO" id="GO:0005886">
    <property type="term" value="C:plasma membrane"/>
    <property type="evidence" value="ECO:0007669"/>
    <property type="project" value="TreeGrafter"/>
</dbReference>
<evidence type="ECO:0000256" key="2">
    <source>
        <dbReference type="ARBA" id="ARBA00012528"/>
    </source>
</evidence>
<feature type="region of interest" description="Disordered" evidence="4">
    <location>
        <begin position="275"/>
        <end position="324"/>
    </location>
</feature>
<protein>
    <recommendedName>
        <fullName evidence="2">diguanylate cyclase</fullName>
        <ecNumber evidence="2">2.7.7.65</ecNumber>
    </recommendedName>
</protein>
<dbReference type="InterPro" id="IPR050469">
    <property type="entry name" value="Diguanylate_Cyclase"/>
</dbReference>
<dbReference type="GO" id="GO:1902201">
    <property type="term" value="P:negative regulation of bacterial-type flagellum-dependent cell motility"/>
    <property type="evidence" value="ECO:0007669"/>
    <property type="project" value="TreeGrafter"/>
</dbReference>
<dbReference type="GO" id="GO:0052621">
    <property type="term" value="F:diguanylate cyclase activity"/>
    <property type="evidence" value="ECO:0007669"/>
    <property type="project" value="UniProtKB-EC"/>
</dbReference>
<feature type="compositionally biased region" description="Gly residues" evidence="4">
    <location>
        <begin position="314"/>
        <end position="324"/>
    </location>
</feature>
<feature type="transmembrane region" description="Helical" evidence="5">
    <location>
        <begin position="14"/>
        <end position="34"/>
    </location>
</feature>
<feature type="domain" description="GGDEF" evidence="6">
    <location>
        <begin position="423"/>
        <end position="555"/>
    </location>
</feature>
<comment type="catalytic activity">
    <reaction evidence="3">
        <text>2 GTP = 3',3'-c-di-GMP + 2 diphosphate</text>
        <dbReference type="Rhea" id="RHEA:24898"/>
        <dbReference type="ChEBI" id="CHEBI:33019"/>
        <dbReference type="ChEBI" id="CHEBI:37565"/>
        <dbReference type="ChEBI" id="CHEBI:58805"/>
        <dbReference type="EC" id="2.7.7.65"/>
    </reaction>
</comment>
<dbReference type="Gene3D" id="3.30.450.20">
    <property type="entry name" value="PAS domain"/>
    <property type="match status" value="2"/>
</dbReference>
<proteinExistence type="predicted"/>
<accession>A0A3N1Y0D6</accession>
<dbReference type="FunFam" id="3.30.70.270:FF:000001">
    <property type="entry name" value="Diguanylate cyclase domain protein"/>
    <property type="match status" value="1"/>
</dbReference>
<keyword evidence="5" id="KW-0472">Membrane</keyword>
<dbReference type="EMBL" id="RJVI01000002">
    <property type="protein sequence ID" value="ROR32313.1"/>
    <property type="molecule type" value="Genomic_DNA"/>
</dbReference>
<dbReference type="InterPro" id="IPR029787">
    <property type="entry name" value="Nucleotide_cyclase"/>
</dbReference>
<gene>
    <name evidence="7" type="ORF">EDC57_1511</name>
</gene>
<dbReference type="InterPro" id="IPR000160">
    <property type="entry name" value="GGDEF_dom"/>
</dbReference>
<evidence type="ECO:0000313" key="7">
    <source>
        <dbReference type="EMBL" id="ROR32313.1"/>
    </source>
</evidence>
<evidence type="ECO:0000313" key="8">
    <source>
        <dbReference type="Proteomes" id="UP000276634"/>
    </source>
</evidence>
<dbReference type="PROSITE" id="PS50887">
    <property type="entry name" value="GGDEF"/>
    <property type="match status" value="1"/>
</dbReference>
<dbReference type="Proteomes" id="UP000276634">
    <property type="component" value="Unassembled WGS sequence"/>
</dbReference>
<dbReference type="PANTHER" id="PTHR45138:SF9">
    <property type="entry name" value="DIGUANYLATE CYCLASE DGCM-RELATED"/>
    <property type="match status" value="1"/>
</dbReference>
<name>A0A3N1Y0D6_9GAMM</name>
<dbReference type="Pfam" id="PF00990">
    <property type="entry name" value="GGDEF"/>
    <property type="match status" value="1"/>
</dbReference>
<comment type="cofactor">
    <cofactor evidence="1">
        <name>Mg(2+)</name>
        <dbReference type="ChEBI" id="CHEBI:18420"/>
    </cofactor>
</comment>
<organism evidence="7 8">
    <name type="scientific">Inmirania thermothiophila</name>
    <dbReference type="NCBI Taxonomy" id="1750597"/>
    <lineage>
        <taxon>Bacteria</taxon>
        <taxon>Pseudomonadati</taxon>
        <taxon>Pseudomonadota</taxon>
        <taxon>Gammaproteobacteria</taxon>
        <taxon>Chromatiales</taxon>
        <taxon>Ectothiorhodospiraceae</taxon>
        <taxon>Inmirania</taxon>
    </lineage>
</organism>
<dbReference type="PANTHER" id="PTHR45138">
    <property type="entry name" value="REGULATORY COMPONENTS OF SENSORY TRANSDUCTION SYSTEM"/>
    <property type="match status" value="1"/>
</dbReference>
<dbReference type="OrthoDB" id="9812260at2"/>
<feature type="transmembrane region" description="Helical" evidence="5">
    <location>
        <begin position="356"/>
        <end position="379"/>
    </location>
</feature>
<evidence type="ECO:0000256" key="3">
    <source>
        <dbReference type="ARBA" id="ARBA00034247"/>
    </source>
</evidence>
<dbReference type="InterPro" id="IPR043128">
    <property type="entry name" value="Rev_trsase/Diguanyl_cyclase"/>
</dbReference>
<evidence type="ECO:0000259" key="6">
    <source>
        <dbReference type="PROSITE" id="PS50887"/>
    </source>
</evidence>
<keyword evidence="8" id="KW-1185">Reference proteome</keyword>
<evidence type="ECO:0000256" key="1">
    <source>
        <dbReference type="ARBA" id="ARBA00001946"/>
    </source>
</evidence>
<dbReference type="CDD" id="cd01949">
    <property type="entry name" value="GGDEF"/>
    <property type="match status" value="1"/>
</dbReference>
<evidence type="ECO:0000256" key="4">
    <source>
        <dbReference type="SAM" id="MobiDB-lite"/>
    </source>
</evidence>
<comment type="caution">
    <text evidence="7">The sequence shown here is derived from an EMBL/GenBank/DDBJ whole genome shotgun (WGS) entry which is preliminary data.</text>
</comment>
<reference evidence="7 8" key="1">
    <citation type="submission" date="2018-11" db="EMBL/GenBank/DDBJ databases">
        <title>Genomic Encyclopedia of Type Strains, Phase IV (KMG-IV): sequencing the most valuable type-strain genomes for metagenomic binning, comparative biology and taxonomic classification.</title>
        <authorList>
            <person name="Goeker M."/>
        </authorList>
    </citation>
    <scope>NUCLEOTIDE SEQUENCE [LARGE SCALE GENOMIC DNA]</scope>
    <source>
        <strain evidence="7 8">DSM 100275</strain>
    </source>
</reference>
<evidence type="ECO:0000256" key="5">
    <source>
        <dbReference type="SAM" id="Phobius"/>
    </source>
</evidence>
<dbReference type="AlphaFoldDB" id="A0A3N1Y0D6"/>
<keyword evidence="5" id="KW-1133">Transmembrane helix</keyword>